<evidence type="ECO:0000313" key="1">
    <source>
        <dbReference type="EMBL" id="XFO71006.1"/>
    </source>
</evidence>
<evidence type="ECO:0000313" key="2">
    <source>
        <dbReference type="Proteomes" id="UP000216052"/>
    </source>
</evidence>
<dbReference type="EMBL" id="CP155571">
    <property type="protein sequence ID" value="XFO71006.1"/>
    <property type="molecule type" value="Genomic_DNA"/>
</dbReference>
<sequence>MENSDAAFFNFFQGLNSRLVLRQYTYSTTDLKANQIIAPQGTWTSPLASQTWSAVANLHAVATSGSYLYATGYDLAKIALVDMSNSYSQTASYDFLSSLAVTGASYHGEGLAVYNGYLYALYTCNPSGGYSTYDDSYVVQYEIDEDDGILTYKSYVRVGKNAFTLELYENKLYICALGGMQNGGNYNTATCLSIVTIGSNNSMTAANVSLATGMSGDFRDISIANGSNAYILLGYYDSSYAKLVGKIYHSTVANLASPATGQKR</sequence>
<dbReference type="Proteomes" id="UP000216052">
    <property type="component" value="Chromosome"/>
</dbReference>
<reference evidence="1" key="1">
    <citation type="submission" date="2024-05" db="EMBL/GenBank/DDBJ databases">
        <title>Isolation and characterization of Sporomusa carbonis sp. nov., a carboxydotrophic hydrogenogen in the genus of Sporomusa isolated from a charcoal burning pile.</title>
        <authorList>
            <person name="Boeer T."/>
            <person name="Rosenbaum F."/>
            <person name="Eysell L."/>
            <person name="Mueller V."/>
            <person name="Daniel R."/>
            <person name="Poehlein A."/>
        </authorList>
    </citation>
    <scope>NUCLEOTIDE SEQUENCE [LARGE SCALE GENOMIC DNA]</scope>
    <source>
        <strain evidence="1">DSM 3132</strain>
    </source>
</reference>
<protein>
    <submittedName>
        <fullName evidence="1">Uncharacterized protein</fullName>
    </submittedName>
</protein>
<keyword evidence="2" id="KW-1185">Reference proteome</keyword>
<proteinExistence type="predicted"/>
<organism evidence="1 2">
    <name type="scientific">Sporomusa acidovorans (strain ATCC 49682 / DSM 3132 / Mol)</name>
    <dbReference type="NCBI Taxonomy" id="1123286"/>
    <lineage>
        <taxon>Bacteria</taxon>
        <taxon>Bacillati</taxon>
        <taxon>Bacillota</taxon>
        <taxon>Negativicutes</taxon>
        <taxon>Selenomonadales</taxon>
        <taxon>Sporomusaceae</taxon>
        <taxon>Sporomusa</taxon>
    </lineage>
</organism>
<accession>A0ABZ3IZ91</accession>
<name>A0ABZ3IZ91_SPOA4</name>
<gene>
    <name evidence="1" type="ORF">SPACI_010060</name>
</gene>